<keyword evidence="3" id="KW-1185">Reference proteome</keyword>
<comment type="caution">
    <text evidence="2">The sequence shown here is derived from an EMBL/GenBank/DDBJ whole genome shotgun (WGS) entry which is preliminary data.</text>
</comment>
<evidence type="ECO:0000313" key="2">
    <source>
        <dbReference type="EMBL" id="PVZ12934.1"/>
    </source>
</evidence>
<dbReference type="Proteomes" id="UP000245639">
    <property type="component" value="Unassembled WGS sequence"/>
</dbReference>
<reference evidence="2 3" key="1">
    <citation type="submission" date="2018-04" db="EMBL/GenBank/DDBJ databases">
        <title>Genomic Encyclopedia of Type Strains, Phase IV (KMG-IV): sequencing the most valuable type-strain genomes for metagenomic binning, comparative biology and taxonomic classification.</title>
        <authorList>
            <person name="Goeker M."/>
        </authorList>
    </citation>
    <scope>NUCLEOTIDE SEQUENCE [LARGE SCALE GENOMIC DNA]</scope>
    <source>
        <strain evidence="2 3">DSM 45771</strain>
    </source>
</reference>
<accession>A0A2U1FL75</accession>
<feature type="region of interest" description="Disordered" evidence="1">
    <location>
        <begin position="1"/>
        <end position="20"/>
    </location>
</feature>
<evidence type="ECO:0000256" key="1">
    <source>
        <dbReference type="SAM" id="MobiDB-lite"/>
    </source>
</evidence>
<evidence type="ECO:0000313" key="3">
    <source>
        <dbReference type="Proteomes" id="UP000245639"/>
    </source>
</evidence>
<proteinExistence type="predicted"/>
<gene>
    <name evidence="2" type="ORF">C8D89_10282</name>
</gene>
<dbReference type="AlphaFoldDB" id="A0A2U1FL75"/>
<sequence length="106" mass="11343">MVGVALPPRRPSDRPCPRGALVSTLDHRRARARLDAETIDRAAAVLRRRVAMGRYAGLAGDYAGFEVCALLEAVAHTSAEDPRSSRVRDAALRVARAVLADEPGSP</sequence>
<name>A0A2U1FL75_9PSEU</name>
<organism evidence="2 3">
    <name type="scientific">Actinomycetospora cinnamomea</name>
    <dbReference type="NCBI Taxonomy" id="663609"/>
    <lineage>
        <taxon>Bacteria</taxon>
        <taxon>Bacillati</taxon>
        <taxon>Actinomycetota</taxon>
        <taxon>Actinomycetes</taxon>
        <taxon>Pseudonocardiales</taxon>
        <taxon>Pseudonocardiaceae</taxon>
        <taxon>Actinomycetospora</taxon>
    </lineage>
</organism>
<protein>
    <submittedName>
        <fullName evidence="2">Uncharacterized protein</fullName>
    </submittedName>
</protein>
<dbReference type="EMBL" id="QEKW01000002">
    <property type="protein sequence ID" value="PVZ12934.1"/>
    <property type="molecule type" value="Genomic_DNA"/>
</dbReference>